<protein>
    <submittedName>
        <fullName evidence="2">Uncharacterized protein</fullName>
    </submittedName>
</protein>
<dbReference type="EMBL" id="CP104013">
    <property type="protein sequence ID" value="UYP43719.1"/>
    <property type="molecule type" value="Genomic_DNA"/>
</dbReference>
<evidence type="ECO:0000256" key="1">
    <source>
        <dbReference type="SAM" id="Phobius"/>
    </source>
</evidence>
<evidence type="ECO:0000313" key="3">
    <source>
        <dbReference type="Proteomes" id="UP001208689"/>
    </source>
</evidence>
<keyword evidence="3" id="KW-1185">Reference proteome</keyword>
<keyword evidence="1" id="KW-0472">Membrane</keyword>
<dbReference type="Proteomes" id="UP001208689">
    <property type="component" value="Chromosome"/>
</dbReference>
<sequence>MKSNLKRKNGLFLFVGVAIYIFSWVFQIEIWYLIIPIGFLFIMALIVSNKSAKKRKDRKNRFKSFAKGSQGDYYDWLVSD</sequence>
<keyword evidence="1" id="KW-1133">Transmembrane helix</keyword>
<name>A0ABY6HJK9_9ARCH</name>
<organism evidence="2 3">
    <name type="scientific">Candidatus Lokiarchaeum ossiferum</name>
    <dbReference type="NCBI Taxonomy" id="2951803"/>
    <lineage>
        <taxon>Archaea</taxon>
        <taxon>Promethearchaeati</taxon>
        <taxon>Promethearchaeota</taxon>
        <taxon>Promethearchaeia</taxon>
        <taxon>Promethearchaeales</taxon>
        <taxon>Promethearchaeaceae</taxon>
        <taxon>Candidatus Lokiarchaeum</taxon>
    </lineage>
</organism>
<gene>
    <name evidence="2" type="ORF">NEF87_000004</name>
</gene>
<keyword evidence="1" id="KW-0812">Transmembrane</keyword>
<accession>A0ABY6HJK9</accession>
<proteinExistence type="predicted"/>
<reference evidence="2" key="1">
    <citation type="submission" date="2022-09" db="EMBL/GenBank/DDBJ databases">
        <title>Actin cytoskeleton and complex cell architecture in an #Asgard archaeon.</title>
        <authorList>
            <person name="Ponce Toledo R.I."/>
            <person name="Schleper C."/>
            <person name="Rodrigues Oliveira T."/>
            <person name="Wollweber F."/>
            <person name="Xu J."/>
            <person name="Rittmann S."/>
            <person name="Klingl A."/>
            <person name="Pilhofer M."/>
        </authorList>
    </citation>
    <scope>NUCLEOTIDE SEQUENCE</scope>
    <source>
        <strain evidence="2">B-35</strain>
    </source>
</reference>
<feature type="transmembrane region" description="Helical" evidence="1">
    <location>
        <begin position="9"/>
        <end position="26"/>
    </location>
</feature>
<feature type="transmembrane region" description="Helical" evidence="1">
    <location>
        <begin position="32"/>
        <end position="52"/>
    </location>
</feature>
<evidence type="ECO:0000313" key="2">
    <source>
        <dbReference type="EMBL" id="UYP43719.1"/>
    </source>
</evidence>